<dbReference type="SUPFAM" id="SSF48452">
    <property type="entry name" value="TPR-like"/>
    <property type="match status" value="1"/>
</dbReference>
<dbReference type="Pfam" id="PF14559">
    <property type="entry name" value="TPR_19"/>
    <property type="match status" value="1"/>
</dbReference>
<feature type="chain" id="PRO_5012718669" evidence="2">
    <location>
        <begin position="26"/>
        <end position="435"/>
    </location>
</feature>
<keyword evidence="2" id="KW-0732">Signal</keyword>
<keyword evidence="1" id="KW-0802">TPR repeat</keyword>
<dbReference type="OrthoDB" id="7388953at2"/>
<feature type="signal peptide" evidence="2">
    <location>
        <begin position="1"/>
        <end position="25"/>
    </location>
</feature>
<keyword evidence="5" id="KW-1185">Reference proteome</keyword>
<dbReference type="Pfam" id="PF05036">
    <property type="entry name" value="SPOR"/>
    <property type="match status" value="1"/>
</dbReference>
<evidence type="ECO:0000256" key="1">
    <source>
        <dbReference type="PROSITE-ProRule" id="PRU00339"/>
    </source>
</evidence>
<dbReference type="Gene3D" id="3.30.70.1070">
    <property type="entry name" value="Sporulation related repeat"/>
    <property type="match status" value="1"/>
</dbReference>
<reference evidence="4 5" key="1">
    <citation type="submission" date="2017-07" db="EMBL/GenBank/DDBJ databases">
        <authorList>
            <person name="Sun Z.S."/>
            <person name="Albrecht U."/>
            <person name="Echele G."/>
            <person name="Lee C.C."/>
        </authorList>
    </citation>
    <scope>NUCLEOTIDE SEQUENCE [LARGE SCALE GENOMIC DNA]</scope>
    <source>
        <strain evidence="4 5">CGMCC 1.12672</strain>
    </source>
</reference>
<dbReference type="InterPro" id="IPR019734">
    <property type="entry name" value="TPR_rpt"/>
</dbReference>
<protein>
    <submittedName>
        <fullName evidence="4">Tetratricopeptide repeat-containing protein</fullName>
    </submittedName>
</protein>
<feature type="domain" description="SPOR" evidence="3">
    <location>
        <begin position="335"/>
        <end position="418"/>
    </location>
</feature>
<dbReference type="InterPro" id="IPR036680">
    <property type="entry name" value="SPOR-like_sf"/>
</dbReference>
<gene>
    <name evidence="4" type="ORF">SAMN06297144_2327</name>
</gene>
<dbReference type="PROSITE" id="PS50005">
    <property type="entry name" value="TPR"/>
    <property type="match status" value="1"/>
</dbReference>
<dbReference type="GO" id="GO:0042834">
    <property type="term" value="F:peptidoglycan binding"/>
    <property type="evidence" value="ECO:0007669"/>
    <property type="project" value="InterPro"/>
</dbReference>
<organism evidence="4 5">
    <name type="scientific">Sphingomonas guangdongensis</name>
    <dbReference type="NCBI Taxonomy" id="1141890"/>
    <lineage>
        <taxon>Bacteria</taxon>
        <taxon>Pseudomonadati</taxon>
        <taxon>Pseudomonadota</taxon>
        <taxon>Alphaproteobacteria</taxon>
        <taxon>Sphingomonadales</taxon>
        <taxon>Sphingomonadaceae</taxon>
        <taxon>Sphingomonas</taxon>
    </lineage>
</organism>
<evidence type="ECO:0000259" key="3">
    <source>
        <dbReference type="PROSITE" id="PS51724"/>
    </source>
</evidence>
<evidence type="ECO:0000313" key="5">
    <source>
        <dbReference type="Proteomes" id="UP000219494"/>
    </source>
</evidence>
<dbReference type="RefSeq" id="WP_097064119.1">
    <property type="nucleotide sequence ID" value="NZ_OBMI01000002.1"/>
</dbReference>
<accession>A0A285QZ72</accession>
<feature type="repeat" description="TPR" evidence="1">
    <location>
        <begin position="69"/>
        <end position="102"/>
    </location>
</feature>
<dbReference type="Proteomes" id="UP000219494">
    <property type="component" value="Unassembled WGS sequence"/>
</dbReference>
<evidence type="ECO:0000313" key="4">
    <source>
        <dbReference type="EMBL" id="SOB87203.1"/>
    </source>
</evidence>
<dbReference type="InterPro" id="IPR011990">
    <property type="entry name" value="TPR-like_helical_dom_sf"/>
</dbReference>
<dbReference type="InterPro" id="IPR007730">
    <property type="entry name" value="SPOR-like_dom"/>
</dbReference>
<name>A0A285QZ72_9SPHN</name>
<dbReference type="Gene3D" id="1.25.40.10">
    <property type="entry name" value="Tetratricopeptide repeat domain"/>
    <property type="match status" value="1"/>
</dbReference>
<dbReference type="PROSITE" id="PS51724">
    <property type="entry name" value="SPOR"/>
    <property type="match status" value="1"/>
</dbReference>
<dbReference type="SUPFAM" id="SSF110997">
    <property type="entry name" value="Sporulation related repeat"/>
    <property type="match status" value="1"/>
</dbReference>
<dbReference type="EMBL" id="OBMI01000002">
    <property type="protein sequence ID" value="SOB87203.1"/>
    <property type="molecule type" value="Genomic_DNA"/>
</dbReference>
<sequence>MKTRTIIAASLLGVASVAGGIAANASIDTGAERRAAAEAKDAARALAKRKAERAITNAEQAVALSPRNAAYRTLLGKAYLLGGRFTSAAGALSDALSLDPADGAAALHLALAQIALGEWGAARETLTTHEKAIPTTDRGLALALAGDPSTAVEVLSAATRDGAADAKTRQNLALALGLAGRWAEAKTIAAFDVGPAEIDARIRQWMVFAQPKTAADQVASLLGVVPVEDGGQPERLALNTTAPTALAVAQPVDPVDAFMPGASADATPTPTLEPVAAQTAEVAFTAEVPAKSATAVAFAERREVVQTVATPPSTPVSLAKPVRKPAVVRTAVPARVQSGNFYVQLGAFQNVGVAKDAWGRLSRRYTALSSYTPYGARYSANGANFYRLAVGGFSRGDADRLCRQVRANRGVCFVRAGAGDQVAAWSRKGVQLAAR</sequence>
<dbReference type="AlphaFoldDB" id="A0A285QZ72"/>
<proteinExistence type="predicted"/>
<evidence type="ECO:0000256" key="2">
    <source>
        <dbReference type="SAM" id="SignalP"/>
    </source>
</evidence>